<evidence type="ECO:0000313" key="1">
    <source>
        <dbReference type="EMBL" id="ETJ45768.1"/>
    </source>
</evidence>
<organism evidence="1">
    <name type="scientific">human gut metagenome</name>
    <dbReference type="NCBI Taxonomy" id="408170"/>
    <lineage>
        <taxon>unclassified sequences</taxon>
        <taxon>metagenomes</taxon>
        <taxon>organismal metagenomes</taxon>
    </lineage>
</organism>
<reference evidence="1" key="1">
    <citation type="submission" date="2013-12" db="EMBL/GenBank/DDBJ databases">
        <title>A Varibaculum cambriense genome reconstructed from a premature infant gut community with otherwise low bacterial novelty that shifts toward anaerobic metabolism during the third week of life.</title>
        <authorList>
            <person name="Brown C.T."/>
            <person name="Sharon I."/>
            <person name="Thomas B.C."/>
            <person name="Castelle C.J."/>
            <person name="Morowitz M.J."/>
            <person name="Banfield J.F."/>
        </authorList>
    </citation>
    <scope>NUCLEOTIDE SEQUENCE</scope>
</reference>
<feature type="non-terminal residue" evidence="1">
    <location>
        <position position="40"/>
    </location>
</feature>
<accession>W1YTA4</accession>
<sequence length="40" mass="4301">MVDLSSLTPPIALGPLDGRYRSVTAPLTNYLSEAALNRAR</sequence>
<dbReference type="AlphaFoldDB" id="W1YTA4"/>
<comment type="caution">
    <text evidence="1">The sequence shown here is derived from an EMBL/GenBank/DDBJ whole genome shotgun (WGS) entry which is preliminary data.</text>
</comment>
<dbReference type="InterPro" id="IPR024083">
    <property type="entry name" value="Fumarase/histidase_N"/>
</dbReference>
<gene>
    <name evidence="1" type="ORF">Q604_UNBC00244G0001</name>
</gene>
<keyword evidence="1" id="KW-0456">Lyase</keyword>
<proteinExistence type="predicted"/>
<name>W1YTA4_9ZZZZ</name>
<dbReference type="Gene3D" id="1.10.275.10">
    <property type="entry name" value="Fumarase/aspartase (N-terminal domain)"/>
    <property type="match status" value="1"/>
</dbReference>
<dbReference type="EMBL" id="AZMM01000244">
    <property type="protein sequence ID" value="ETJ45768.1"/>
    <property type="molecule type" value="Genomic_DNA"/>
</dbReference>
<dbReference type="GO" id="GO:0016829">
    <property type="term" value="F:lyase activity"/>
    <property type="evidence" value="ECO:0007669"/>
    <property type="project" value="UniProtKB-KW"/>
</dbReference>
<protein>
    <submittedName>
        <fullName evidence="1">Adenylosuccinate lyase</fullName>
    </submittedName>
</protein>